<keyword evidence="9" id="KW-0413">Isomerase</keyword>
<reference evidence="9" key="1">
    <citation type="submission" date="2020-10" db="EMBL/GenBank/DDBJ databases">
        <authorList>
            <person name="Gilroy R."/>
        </authorList>
    </citation>
    <scope>NUCLEOTIDE SEQUENCE</scope>
    <source>
        <strain evidence="9">CHK195-11698</strain>
    </source>
</reference>
<dbReference type="Gene3D" id="2.60.120.10">
    <property type="entry name" value="Jelly Rolls"/>
    <property type="match status" value="2"/>
</dbReference>
<dbReference type="InterPro" id="IPR049071">
    <property type="entry name" value="MPI_cupin_dom"/>
</dbReference>
<protein>
    <recommendedName>
        <fullName evidence="3">Phosphohexomutase</fullName>
    </recommendedName>
    <alternativeName>
        <fullName evidence="4">Phosphomannose isomerase</fullName>
    </alternativeName>
</protein>
<feature type="binding site" evidence="5">
    <location>
        <position position="97"/>
    </location>
    <ligand>
        <name>Zn(2+)</name>
        <dbReference type="ChEBI" id="CHEBI:29105"/>
    </ligand>
</feature>
<dbReference type="PANTHER" id="PTHR42742:SF3">
    <property type="entry name" value="FRUCTOKINASE"/>
    <property type="match status" value="1"/>
</dbReference>
<evidence type="ECO:0000256" key="1">
    <source>
        <dbReference type="ARBA" id="ARBA00022723"/>
    </source>
</evidence>
<dbReference type="InterPro" id="IPR051804">
    <property type="entry name" value="Carb_Metab_Reg_Kinase/Isom"/>
</dbReference>
<organism evidence="9 10">
    <name type="scientific">Candidatus Fimiplasma intestinipullorum</name>
    <dbReference type="NCBI Taxonomy" id="2840825"/>
    <lineage>
        <taxon>Bacteria</taxon>
        <taxon>Bacillati</taxon>
        <taxon>Bacillota</taxon>
        <taxon>Clostridia</taxon>
        <taxon>Eubacteriales</taxon>
        <taxon>Candidatus Fimiplasma</taxon>
    </lineage>
</organism>
<evidence type="ECO:0000313" key="9">
    <source>
        <dbReference type="EMBL" id="HIU14746.1"/>
    </source>
</evidence>
<dbReference type="GO" id="GO:0004476">
    <property type="term" value="F:mannose-6-phosphate isomerase activity"/>
    <property type="evidence" value="ECO:0007669"/>
    <property type="project" value="InterPro"/>
</dbReference>
<feature type="domain" description="Phosphomannose isomerase type I catalytic" evidence="7">
    <location>
        <begin position="7"/>
        <end position="105"/>
    </location>
</feature>
<name>A0A9D1HR76_9FIRM</name>
<sequence>MTEAIFFEPVFKETIWGGNRLHSVYGYAIPSDHTGECWAISAHPNGDCKIANGPYQGKTLSWLWQHHRELFGDLKGDVFPLLIKYIDAHDDLSVQVHPDDDYAGKYERSLGKNECWYVLDCEKHTRMVMGHSASSKAEAEKLIETEDYAHFLHFIDIKPGDFYSIPAGTIHAICGGSLIYEVQQSSDITYRVYDYDRTDVNGNRRALHVKQSLDVLKIPGDVPSIMKKEYPFSGGTEIIYLETPDFHVSRIVMDGQADFTNEEPMILLSVIAGDGYLDSTKLQKGMNLMIPSTMKAFRLSGQMQLMKTIVGRKLK</sequence>
<dbReference type="Pfam" id="PF20511">
    <property type="entry name" value="PMI_typeI_cat"/>
    <property type="match status" value="1"/>
</dbReference>
<evidence type="ECO:0000313" key="10">
    <source>
        <dbReference type="Proteomes" id="UP000824175"/>
    </source>
</evidence>
<dbReference type="PANTHER" id="PTHR42742">
    <property type="entry name" value="TRANSCRIPTIONAL REPRESSOR MPRA"/>
    <property type="match status" value="1"/>
</dbReference>
<dbReference type="PIRSF" id="PIRSF036894">
    <property type="entry name" value="PMI_Firm_short"/>
    <property type="match status" value="1"/>
</dbReference>
<feature type="domain" description="Mannose-6-phosphate isomerase cupin" evidence="8">
    <location>
        <begin position="238"/>
        <end position="307"/>
    </location>
</feature>
<proteinExistence type="predicted"/>
<keyword evidence="2 5" id="KW-0862">Zinc</keyword>
<dbReference type="GO" id="GO:0008270">
    <property type="term" value="F:zinc ion binding"/>
    <property type="evidence" value="ECO:0007669"/>
    <property type="project" value="InterPro"/>
</dbReference>
<evidence type="ECO:0000259" key="7">
    <source>
        <dbReference type="Pfam" id="PF20511"/>
    </source>
</evidence>
<dbReference type="EMBL" id="DVMJ01000110">
    <property type="protein sequence ID" value="HIU14746.1"/>
    <property type="molecule type" value="Genomic_DNA"/>
</dbReference>
<comment type="cofactor">
    <cofactor evidence="5">
        <name>Zn(2+)</name>
        <dbReference type="ChEBI" id="CHEBI:29105"/>
    </cofactor>
    <text evidence="5">Binds 1 zinc ion per subunit.</text>
</comment>
<evidence type="ECO:0000256" key="3">
    <source>
        <dbReference type="ARBA" id="ARBA00029741"/>
    </source>
</evidence>
<evidence type="ECO:0000256" key="5">
    <source>
        <dbReference type="PIRSR" id="PIRSR036894-1"/>
    </source>
</evidence>
<evidence type="ECO:0000256" key="6">
    <source>
        <dbReference type="PIRSR" id="PIRSR036894-2"/>
    </source>
</evidence>
<dbReference type="SUPFAM" id="SSF51182">
    <property type="entry name" value="RmlC-like cupins"/>
    <property type="match status" value="1"/>
</dbReference>
<keyword evidence="1 5" id="KW-0479">Metal-binding</keyword>
<dbReference type="Pfam" id="PF21621">
    <property type="entry name" value="MPI_cupin_dom"/>
    <property type="match status" value="1"/>
</dbReference>
<evidence type="ECO:0000256" key="4">
    <source>
        <dbReference type="ARBA" id="ARBA00030762"/>
    </source>
</evidence>
<reference evidence="9" key="2">
    <citation type="journal article" date="2021" name="PeerJ">
        <title>Extensive microbial diversity within the chicken gut microbiome revealed by metagenomics and culture.</title>
        <authorList>
            <person name="Gilroy R."/>
            <person name="Ravi A."/>
            <person name="Getino M."/>
            <person name="Pursley I."/>
            <person name="Horton D.L."/>
            <person name="Alikhan N.F."/>
            <person name="Baker D."/>
            <person name="Gharbi K."/>
            <person name="Hall N."/>
            <person name="Watson M."/>
            <person name="Adriaenssens E.M."/>
            <person name="Foster-Nyarko E."/>
            <person name="Jarju S."/>
            <person name="Secka A."/>
            <person name="Antonio M."/>
            <person name="Oren A."/>
            <person name="Chaudhuri R.R."/>
            <person name="La Ragione R."/>
            <person name="Hildebrand F."/>
            <person name="Pallen M.J."/>
        </authorList>
    </citation>
    <scope>NUCLEOTIDE SEQUENCE</scope>
    <source>
        <strain evidence="9">CHK195-11698</strain>
    </source>
</reference>
<dbReference type="InterPro" id="IPR014628">
    <property type="entry name" value="Man6P_isomerase_Firm_short"/>
</dbReference>
<gene>
    <name evidence="9" type="ORF">IAD15_11880</name>
</gene>
<evidence type="ECO:0000259" key="8">
    <source>
        <dbReference type="Pfam" id="PF21621"/>
    </source>
</evidence>
<dbReference type="CDD" id="cd07010">
    <property type="entry name" value="cupin_PMI_type_I_N_bac"/>
    <property type="match status" value="1"/>
</dbReference>
<comment type="caution">
    <text evidence="9">The sequence shown here is derived from an EMBL/GenBank/DDBJ whole genome shotgun (WGS) entry which is preliminary data.</text>
</comment>
<accession>A0A9D1HR76</accession>
<evidence type="ECO:0000256" key="2">
    <source>
        <dbReference type="ARBA" id="ARBA00022833"/>
    </source>
</evidence>
<feature type="binding site" evidence="5">
    <location>
        <position position="171"/>
    </location>
    <ligand>
        <name>Zn(2+)</name>
        <dbReference type="ChEBI" id="CHEBI:29105"/>
    </ligand>
</feature>
<dbReference type="InterPro" id="IPR046457">
    <property type="entry name" value="PMI_typeI_cat"/>
</dbReference>
<feature type="active site" evidence="6">
    <location>
        <position position="191"/>
    </location>
</feature>
<dbReference type="InterPro" id="IPR014710">
    <property type="entry name" value="RmlC-like_jellyroll"/>
</dbReference>
<dbReference type="GO" id="GO:0005975">
    <property type="term" value="P:carbohydrate metabolic process"/>
    <property type="evidence" value="ECO:0007669"/>
    <property type="project" value="InterPro"/>
</dbReference>
<feature type="binding site" evidence="5">
    <location>
        <position position="114"/>
    </location>
    <ligand>
        <name>Zn(2+)</name>
        <dbReference type="ChEBI" id="CHEBI:29105"/>
    </ligand>
</feature>
<dbReference type="InterPro" id="IPR011051">
    <property type="entry name" value="RmlC_Cupin_sf"/>
</dbReference>
<dbReference type="Proteomes" id="UP000824175">
    <property type="component" value="Unassembled WGS sequence"/>
</dbReference>
<dbReference type="AlphaFoldDB" id="A0A9D1HR76"/>